<reference evidence="1" key="1">
    <citation type="submission" date="2023-03" db="EMBL/GenBank/DDBJ databases">
        <authorList>
            <person name="Steffen K."/>
            <person name="Cardenas P."/>
        </authorList>
    </citation>
    <scope>NUCLEOTIDE SEQUENCE</scope>
</reference>
<dbReference type="AlphaFoldDB" id="A0AA35T1B5"/>
<organism evidence="1 2">
    <name type="scientific">Geodia barretti</name>
    <name type="common">Barrett's horny sponge</name>
    <dbReference type="NCBI Taxonomy" id="519541"/>
    <lineage>
        <taxon>Eukaryota</taxon>
        <taxon>Metazoa</taxon>
        <taxon>Porifera</taxon>
        <taxon>Demospongiae</taxon>
        <taxon>Heteroscleromorpha</taxon>
        <taxon>Tetractinellida</taxon>
        <taxon>Astrophorina</taxon>
        <taxon>Geodiidae</taxon>
        <taxon>Geodia</taxon>
    </lineage>
</organism>
<dbReference type="GO" id="GO:0008115">
    <property type="term" value="F:sarcosine oxidase activity"/>
    <property type="evidence" value="ECO:0007669"/>
    <property type="project" value="InterPro"/>
</dbReference>
<dbReference type="EMBL" id="CASHTH010003038">
    <property type="protein sequence ID" value="CAI8039409.1"/>
    <property type="molecule type" value="Genomic_DNA"/>
</dbReference>
<evidence type="ECO:0000313" key="2">
    <source>
        <dbReference type="Proteomes" id="UP001174909"/>
    </source>
</evidence>
<protein>
    <submittedName>
        <fullName evidence="1">Sarcosine oxidase subunit delta</fullName>
    </submittedName>
</protein>
<dbReference type="Pfam" id="PF04267">
    <property type="entry name" value="SoxD"/>
    <property type="match status" value="1"/>
</dbReference>
<dbReference type="GO" id="GO:0046653">
    <property type="term" value="P:tetrahydrofolate metabolic process"/>
    <property type="evidence" value="ECO:0007669"/>
    <property type="project" value="InterPro"/>
</dbReference>
<dbReference type="Proteomes" id="UP001174909">
    <property type="component" value="Unassembled WGS sequence"/>
</dbReference>
<keyword evidence="2" id="KW-1185">Reference proteome</keyword>
<comment type="caution">
    <text evidence="1">The sequence shown here is derived from an EMBL/GenBank/DDBJ whole genome shotgun (WGS) entry which is preliminary data.</text>
</comment>
<evidence type="ECO:0000313" key="1">
    <source>
        <dbReference type="EMBL" id="CAI8039409.1"/>
    </source>
</evidence>
<sequence>MSFLLPCPNCGDRSVNEFRFGGEVVSRPTPDASAEAWSSYFYFRPNVAGEQREWWNHRYGCRRWFYALRDTTSNEIQATYWPGEQSPATTS</sequence>
<dbReference type="InterPro" id="IPR038561">
    <property type="entry name" value="SoxD_sf"/>
</dbReference>
<gene>
    <name evidence="1" type="ORF">GBAR_LOCUS21918</name>
</gene>
<name>A0AA35T1B5_GEOBA</name>
<dbReference type="InterPro" id="IPR006279">
    <property type="entry name" value="SoxD"/>
</dbReference>
<accession>A0AA35T1B5</accession>
<dbReference type="Gene3D" id="3.30.2270.10">
    <property type="entry name" value="Folate-binding superfamily"/>
    <property type="match status" value="1"/>
</dbReference>
<proteinExistence type="predicted"/>